<keyword evidence="3" id="KW-1185">Reference proteome</keyword>
<dbReference type="InterPro" id="IPR018520">
    <property type="entry name" value="UPP_synth-like_CS"/>
</dbReference>
<dbReference type="GO" id="GO:0016094">
    <property type="term" value="P:polyprenol biosynthetic process"/>
    <property type="evidence" value="ECO:0007669"/>
    <property type="project" value="TreeGrafter"/>
</dbReference>
<organism evidence="2 3">
    <name type="scientific">Digitaria exilis</name>
    <dbReference type="NCBI Taxonomy" id="1010633"/>
    <lineage>
        <taxon>Eukaryota</taxon>
        <taxon>Viridiplantae</taxon>
        <taxon>Streptophyta</taxon>
        <taxon>Embryophyta</taxon>
        <taxon>Tracheophyta</taxon>
        <taxon>Spermatophyta</taxon>
        <taxon>Magnoliopsida</taxon>
        <taxon>Liliopsida</taxon>
        <taxon>Poales</taxon>
        <taxon>Poaceae</taxon>
        <taxon>PACMAD clade</taxon>
        <taxon>Panicoideae</taxon>
        <taxon>Panicodae</taxon>
        <taxon>Paniceae</taxon>
        <taxon>Anthephorinae</taxon>
        <taxon>Digitaria</taxon>
    </lineage>
</organism>
<dbReference type="EMBL" id="JACEFO010002484">
    <property type="protein sequence ID" value="KAF8658091.1"/>
    <property type="molecule type" value="Genomic_DNA"/>
</dbReference>
<dbReference type="NCBIfam" id="TIGR00055">
    <property type="entry name" value="uppS"/>
    <property type="match status" value="2"/>
</dbReference>
<sequence>MELIERLIRDNMDLFMSEQVRVHVTGDTSRRPASLQDAAREAEEMTRNHSRYHFILATCYSGRWDIVQACRELATKVQDNQLRPEDIDESMLAGHLATNVLGEFACPDLLIRTSGELRLSNFLLWQCAYSELYFTSTMWPDFGEDEYIKALKAFQSRDRRNFMHGRMADHGSDDLLQAEELVKNGLRLELMPQHVAFVMDGNRRWAQARGLTTPEGHEAGGQALRKILELSAAWGIRAITAFAFSLENFRRSQARHTLLVAFNFFISCFESACMQEEVDCVMELIDRLLRDNMDVFMRNGVRVYVTGDPSRLPPSVQDAARQAQEMTRNHSRYKFILATCYSGRWDIVQACRELATKVQDNQLRPEDIDESMLAGHLATNVLGEFACPDLLIRTSGELRLSNFLLWQSAYSELYFTDTLWPDFGEDEYIQALKAFQSRERRFGQRKM</sequence>
<dbReference type="InterPro" id="IPR036424">
    <property type="entry name" value="UPP_synth-like_sf"/>
</dbReference>
<dbReference type="GO" id="GO:0045547">
    <property type="term" value="F:ditrans,polycis-polyprenyl diphosphate synthase [(2E,6E)-farnesyl diphosphate specific] activity"/>
    <property type="evidence" value="ECO:0007669"/>
    <property type="project" value="TreeGrafter"/>
</dbReference>
<evidence type="ECO:0000256" key="1">
    <source>
        <dbReference type="ARBA" id="ARBA00022679"/>
    </source>
</evidence>
<dbReference type="GO" id="GO:0005737">
    <property type="term" value="C:cytoplasm"/>
    <property type="evidence" value="ECO:0007669"/>
    <property type="project" value="UniProtKB-ARBA"/>
</dbReference>
<dbReference type="PANTHER" id="PTHR10291:SF23">
    <property type="entry name" value="ALKYL TRANSFERASE"/>
    <property type="match status" value="1"/>
</dbReference>
<name>A0A835AL36_9POAL</name>
<dbReference type="FunFam" id="3.40.1180.10:FF:000001">
    <property type="entry name" value="(2E,6E)-farnesyl-diphosphate-specific ditrans,polycis-undecaprenyl-diphosphate synthase"/>
    <property type="match status" value="2"/>
</dbReference>
<comment type="caution">
    <text evidence="2">The sequence shown here is derived from an EMBL/GenBank/DDBJ whole genome shotgun (WGS) entry which is preliminary data.</text>
</comment>
<dbReference type="PROSITE" id="PS01066">
    <property type="entry name" value="UPP_SYNTHASE"/>
    <property type="match status" value="2"/>
</dbReference>
<dbReference type="OrthoDB" id="4173905at2759"/>
<protein>
    <recommendedName>
        <fullName evidence="4">Alkyl transferase</fullName>
    </recommendedName>
</protein>
<gene>
    <name evidence="2" type="ORF">HU200_059557</name>
</gene>
<dbReference type="Pfam" id="PF01255">
    <property type="entry name" value="Prenyltransf"/>
    <property type="match status" value="3"/>
</dbReference>
<dbReference type="CDD" id="cd00475">
    <property type="entry name" value="Cis_IPPS"/>
    <property type="match status" value="2"/>
</dbReference>
<keyword evidence="1" id="KW-0808">Transferase</keyword>
<dbReference type="Gene3D" id="3.40.1180.10">
    <property type="entry name" value="Decaprenyl diphosphate synthase-like"/>
    <property type="match status" value="3"/>
</dbReference>
<dbReference type="SUPFAM" id="SSF64005">
    <property type="entry name" value="Undecaprenyl diphosphate synthase"/>
    <property type="match status" value="2"/>
</dbReference>
<dbReference type="AlphaFoldDB" id="A0A835AL36"/>
<reference evidence="2" key="1">
    <citation type="submission" date="2020-07" db="EMBL/GenBank/DDBJ databases">
        <title>Genome sequence and genetic diversity analysis of an under-domesticated orphan crop, white fonio (Digitaria exilis).</title>
        <authorList>
            <person name="Bennetzen J.L."/>
            <person name="Chen S."/>
            <person name="Ma X."/>
            <person name="Wang X."/>
            <person name="Yssel A.E.J."/>
            <person name="Chaluvadi S.R."/>
            <person name="Johnson M."/>
            <person name="Gangashetty P."/>
            <person name="Hamidou F."/>
            <person name="Sanogo M.D."/>
            <person name="Zwaenepoel A."/>
            <person name="Wallace J."/>
            <person name="Van De Peer Y."/>
            <person name="Van Deynze A."/>
        </authorList>
    </citation>
    <scope>NUCLEOTIDE SEQUENCE</scope>
    <source>
        <tissue evidence="2">Leaves</tissue>
    </source>
</reference>
<dbReference type="InterPro" id="IPR001441">
    <property type="entry name" value="UPP_synth-like"/>
</dbReference>
<accession>A0A835AL36</accession>
<dbReference type="PANTHER" id="PTHR10291">
    <property type="entry name" value="DEHYDRODOLICHYL DIPHOSPHATE SYNTHASE FAMILY MEMBER"/>
    <property type="match status" value="1"/>
</dbReference>
<dbReference type="Proteomes" id="UP000636709">
    <property type="component" value="Unassembled WGS sequence"/>
</dbReference>
<proteinExistence type="inferred from homology"/>
<dbReference type="HAMAP" id="MF_01139">
    <property type="entry name" value="ISPT"/>
    <property type="match status" value="1"/>
</dbReference>
<evidence type="ECO:0008006" key="4">
    <source>
        <dbReference type="Google" id="ProtNLM"/>
    </source>
</evidence>
<evidence type="ECO:0000313" key="3">
    <source>
        <dbReference type="Proteomes" id="UP000636709"/>
    </source>
</evidence>
<evidence type="ECO:0000313" key="2">
    <source>
        <dbReference type="EMBL" id="KAF8658091.1"/>
    </source>
</evidence>